<dbReference type="Gene3D" id="3.40.190.80">
    <property type="match status" value="1"/>
</dbReference>
<dbReference type="SUPFAM" id="SSF56655">
    <property type="entry name" value="Carbohydrate phosphatase"/>
    <property type="match status" value="1"/>
</dbReference>
<evidence type="ECO:0000256" key="1">
    <source>
        <dbReference type="ARBA" id="ARBA00001946"/>
    </source>
</evidence>
<keyword evidence="7" id="KW-1185">Reference proteome</keyword>
<keyword evidence="4" id="KW-0378">Hydrolase</keyword>
<dbReference type="RefSeq" id="WP_330196038.1">
    <property type="nucleotide sequence ID" value="NZ_JAZDRO010000002.1"/>
</dbReference>
<sequence>MPAFSLSDDLEFAGRLADAARAAILPYFRAEAGLENKLGETGFDPVTLADRASEAAMRSLISAERPDDGILGEEFPPVDSRNGRLWTLDPIDGTRGFIAGFPTWTVLIALDDGPDSILGMIDQPYIGERFTGSVSGAVHSRSGLPDRIPAVSGVTRLDGAILASTDPYLFEGAEAEAFARLRAAARLTRFGHDAYAYACLASGQIDLVVESGLQPFDVRALIPVVTAAGGVLTNWRGGPAGDGGQVVAAATPELHATALDMLASAAR</sequence>
<proteinExistence type="inferred from homology"/>
<accession>A0ABU7LY63</accession>
<dbReference type="PRINTS" id="PR00377">
    <property type="entry name" value="IMPHPHTASES"/>
</dbReference>
<evidence type="ECO:0000256" key="2">
    <source>
        <dbReference type="ARBA" id="ARBA00009759"/>
    </source>
</evidence>
<evidence type="ECO:0000256" key="4">
    <source>
        <dbReference type="ARBA" id="ARBA00022801"/>
    </source>
</evidence>
<keyword evidence="3" id="KW-0479">Metal-binding</keyword>
<reference evidence="6 7" key="1">
    <citation type="submission" date="2024-01" db="EMBL/GenBank/DDBJ databases">
        <title>Hyphobacterium bacterium isolated from marine sediment.</title>
        <authorList>
            <person name="Zhao S."/>
        </authorList>
    </citation>
    <scope>NUCLEOTIDE SEQUENCE [LARGE SCALE GENOMIC DNA]</scope>
    <source>
        <strain evidence="6 7">Y60-23</strain>
    </source>
</reference>
<organism evidence="6 7">
    <name type="scientific">Hyphobacterium marinum</name>
    <dbReference type="NCBI Taxonomy" id="3116574"/>
    <lineage>
        <taxon>Bacteria</taxon>
        <taxon>Pseudomonadati</taxon>
        <taxon>Pseudomonadota</taxon>
        <taxon>Alphaproteobacteria</taxon>
        <taxon>Maricaulales</taxon>
        <taxon>Maricaulaceae</taxon>
        <taxon>Hyphobacterium</taxon>
    </lineage>
</organism>
<evidence type="ECO:0000313" key="6">
    <source>
        <dbReference type="EMBL" id="MEE2566498.1"/>
    </source>
</evidence>
<comment type="caution">
    <text evidence="6">The sequence shown here is derived from an EMBL/GenBank/DDBJ whole genome shotgun (WGS) entry which is preliminary data.</text>
</comment>
<dbReference type="InterPro" id="IPR051090">
    <property type="entry name" value="Inositol_monoP_superfamily"/>
</dbReference>
<evidence type="ECO:0000256" key="5">
    <source>
        <dbReference type="ARBA" id="ARBA00022842"/>
    </source>
</evidence>
<evidence type="ECO:0000256" key="3">
    <source>
        <dbReference type="ARBA" id="ARBA00022723"/>
    </source>
</evidence>
<dbReference type="EMBL" id="JAZDRO010000002">
    <property type="protein sequence ID" value="MEE2566498.1"/>
    <property type="molecule type" value="Genomic_DNA"/>
</dbReference>
<keyword evidence="5" id="KW-0460">Magnesium</keyword>
<dbReference type="PANTHER" id="PTHR43200">
    <property type="entry name" value="PHOSPHATASE"/>
    <property type="match status" value="1"/>
</dbReference>
<gene>
    <name evidence="6" type="ORF">V0U35_07365</name>
</gene>
<evidence type="ECO:0000313" key="7">
    <source>
        <dbReference type="Proteomes" id="UP001310692"/>
    </source>
</evidence>
<dbReference type="InterPro" id="IPR000760">
    <property type="entry name" value="Inositol_monophosphatase-like"/>
</dbReference>
<comment type="similarity">
    <text evidence="2">Belongs to the inositol monophosphatase superfamily.</text>
</comment>
<name>A0ABU7LY63_9PROT</name>
<dbReference type="Gene3D" id="3.30.540.10">
    <property type="entry name" value="Fructose-1,6-Bisphosphatase, subunit A, domain 1"/>
    <property type="match status" value="1"/>
</dbReference>
<dbReference type="Proteomes" id="UP001310692">
    <property type="component" value="Unassembled WGS sequence"/>
</dbReference>
<dbReference type="Pfam" id="PF00459">
    <property type="entry name" value="Inositol_P"/>
    <property type="match status" value="1"/>
</dbReference>
<protein>
    <submittedName>
        <fullName evidence="6">Inositol monophosphatase family protein</fullName>
    </submittedName>
</protein>
<comment type="cofactor">
    <cofactor evidence="1">
        <name>Mg(2+)</name>
        <dbReference type="ChEBI" id="CHEBI:18420"/>
    </cofactor>
</comment>
<dbReference type="PANTHER" id="PTHR43200:SF6">
    <property type="entry name" value="3'(2'),5'-BISPHOSPHATE NUCLEOTIDASE"/>
    <property type="match status" value="1"/>
</dbReference>